<dbReference type="EMBL" id="KL198023">
    <property type="protein sequence ID" value="KDQ17643.1"/>
    <property type="molecule type" value="Genomic_DNA"/>
</dbReference>
<keyword evidence="3" id="KW-1185">Reference proteome</keyword>
<evidence type="ECO:0000313" key="2">
    <source>
        <dbReference type="EMBL" id="KDQ17643.1"/>
    </source>
</evidence>
<dbReference type="InParanoid" id="A0A067MPF8"/>
<protein>
    <recommendedName>
        <fullName evidence="4">Secreted protein</fullName>
    </recommendedName>
</protein>
<evidence type="ECO:0000313" key="3">
    <source>
        <dbReference type="Proteomes" id="UP000027195"/>
    </source>
</evidence>
<organism evidence="2 3">
    <name type="scientific">Botryobasidium botryosum (strain FD-172 SS1)</name>
    <dbReference type="NCBI Taxonomy" id="930990"/>
    <lineage>
        <taxon>Eukaryota</taxon>
        <taxon>Fungi</taxon>
        <taxon>Dikarya</taxon>
        <taxon>Basidiomycota</taxon>
        <taxon>Agaricomycotina</taxon>
        <taxon>Agaricomycetes</taxon>
        <taxon>Cantharellales</taxon>
        <taxon>Botryobasidiaceae</taxon>
        <taxon>Botryobasidium</taxon>
    </lineage>
</organism>
<proteinExistence type="predicted"/>
<sequence length="152" mass="17732">MSPSLNFDLFIFRCLLSWVLHRVLRCHCFESLLPVRAGAQRSTRSRHLKSQPSVIYVTGISEYCKLVGAWNRRIMQERRVFCGTDLPRRKQDTGSLRLRHDGEIASYRYPWPAHAEHDESFWHTIFPSFTESPPLAECSTFSTLTAREMQNT</sequence>
<keyword evidence="1" id="KW-0732">Signal</keyword>
<feature type="chain" id="PRO_5001641541" description="Secreted protein" evidence="1">
    <location>
        <begin position="29"/>
        <end position="152"/>
    </location>
</feature>
<evidence type="ECO:0000256" key="1">
    <source>
        <dbReference type="SAM" id="SignalP"/>
    </source>
</evidence>
<evidence type="ECO:0008006" key="4">
    <source>
        <dbReference type="Google" id="ProtNLM"/>
    </source>
</evidence>
<feature type="signal peptide" evidence="1">
    <location>
        <begin position="1"/>
        <end position="28"/>
    </location>
</feature>
<dbReference type="AlphaFoldDB" id="A0A067MPF8"/>
<name>A0A067MPF8_BOTB1</name>
<dbReference type="Proteomes" id="UP000027195">
    <property type="component" value="Unassembled WGS sequence"/>
</dbReference>
<reference evidence="3" key="1">
    <citation type="journal article" date="2014" name="Proc. Natl. Acad. Sci. U.S.A.">
        <title>Extensive sampling of basidiomycete genomes demonstrates inadequacy of the white-rot/brown-rot paradigm for wood decay fungi.</title>
        <authorList>
            <person name="Riley R."/>
            <person name="Salamov A.A."/>
            <person name="Brown D.W."/>
            <person name="Nagy L.G."/>
            <person name="Floudas D."/>
            <person name="Held B.W."/>
            <person name="Levasseur A."/>
            <person name="Lombard V."/>
            <person name="Morin E."/>
            <person name="Otillar R."/>
            <person name="Lindquist E.A."/>
            <person name="Sun H."/>
            <person name="LaButti K.M."/>
            <person name="Schmutz J."/>
            <person name="Jabbour D."/>
            <person name="Luo H."/>
            <person name="Baker S.E."/>
            <person name="Pisabarro A.G."/>
            <person name="Walton J.D."/>
            <person name="Blanchette R.A."/>
            <person name="Henrissat B."/>
            <person name="Martin F."/>
            <person name="Cullen D."/>
            <person name="Hibbett D.S."/>
            <person name="Grigoriev I.V."/>
        </authorList>
    </citation>
    <scope>NUCLEOTIDE SEQUENCE [LARGE SCALE GENOMIC DNA]</scope>
    <source>
        <strain evidence="3">FD-172 SS1</strain>
    </source>
</reference>
<gene>
    <name evidence="2" type="ORF">BOTBODRAFT_579355</name>
</gene>
<dbReference type="HOGENOM" id="CLU_1722071_0_0_1"/>
<accession>A0A067MPF8</accession>